<dbReference type="SUPFAM" id="SSF51735">
    <property type="entry name" value="NAD(P)-binding Rossmann-fold domains"/>
    <property type="match status" value="1"/>
</dbReference>
<dbReference type="OrthoDB" id="419598at2759"/>
<dbReference type="PANTHER" id="PTHR48079">
    <property type="entry name" value="PROTEIN YEEZ"/>
    <property type="match status" value="1"/>
</dbReference>
<comment type="caution">
    <text evidence="2">The sequence shown here is derived from an EMBL/GenBank/DDBJ whole genome shotgun (WGS) entry which is preliminary data.</text>
</comment>
<reference evidence="2 3" key="1">
    <citation type="submission" date="2012-10" db="EMBL/GenBank/DDBJ databases">
        <title>Genome sequencing and analysis of entomopathogenic fungi Beauveria bassiana D1-5.</title>
        <authorList>
            <person name="Li Q."/>
            <person name="Wang L."/>
            <person name="Zhang Z."/>
            <person name="Wang Q."/>
            <person name="Ren J."/>
            <person name="Wang M."/>
            <person name="Xu W."/>
            <person name="Wang J."/>
            <person name="Lu Y."/>
            <person name="Du Q."/>
            <person name="Sun Z."/>
        </authorList>
    </citation>
    <scope>NUCLEOTIDE SEQUENCE [LARGE SCALE GENOMIC DNA]</scope>
    <source>
        <strain evidence="2 3">D1-5</strain>
    </source>
</reference>
<dbReference type="Pfam" id="PF13460">
    <property type="entry name" value="NAD_binding_10"/>
    <property type="match status" value="1"/>
</dbReference>
<gene>
    <name evidence="2" type="ORF">BBAD15_g7833</name>
</gene>
<dbReference type="STRING" id="1245745.A0A0A2VL44"/>
<dbReference type="EMBL" id="ANFO01000748">
    <property type="protein sequence ID" value="KGQ06865.1"/>
    <property type="molecule type" value="Genomic_DNA"/>
</dbReference>
<dbReference type="InterPro" id="IPR051783">
    <property type="entry name" value="NAD(P)-dependent_oxidoreduct"/>
</dbReference>
<sequence length="332" mass="35758">MHFLILGGTHYIGRLVAEQSLARGHQVTVFNRGSKPAPAGAQALVGDRLAPDGYAALSGLFFDAVIDTWAGDASAVKRAVAALRDRTRHYAFVSSISVYDRAASPAPYDETSALRDIDKTPVAYFRDKLGSEREAAASGVPTLIVRPGLIVGPGETTPGRLPWWLRRMERGNATMAPGPRDLELQFIDGRDLAAFLVDGAERRLEGAFDAVSGIGHITMEGLLEAANEAAGGRASLHWVDPDKVAEAVLGKHMEIPMWFPKEHAAIFQSTGKKAAEAELKIRPATETIKDTWDWVVASGWKIGDGPAGVPEDVEADILKQDAELSRDRSGDQ</sequence>
<name>A0A0A2VL44_BEABA</name>
<dbReference type="HOGENOM" id="CLU_061176_0_0_1"/>
<feature type="domain" description="NAD(P)-binding" evidence="1">
    <location>
        <begin position="7"/>
        <end position="152"/>
    </location>
</feature>
<organism evidence="2 3">
    <name type="scientific">Beauveria bassiana D1-5</name>
    <dbReference type="NCBI Taxonomy" id="1245745"/>
    <lineage>
        <taxon>Eukaryota</taxon>
        <taxon>Fungi</taxon>
        <taxon>Dikarya</taxon>
        <taxon>Ascomycota</taxon>
        <taxon>Pezizomycotina</taxon>
        <taxon>Sordariomycetes</taxon>
        <taxon>Hypocreomycetidae</taxon>
        <taxon>Hypocreales</taxon>
        <taxon>Cordycipitaceae</taxon>
        <taxon>Beauveria</taxon>
    </lineage>
</organism>
<evidence type="ECO:0000313" key="2">
    <source>
        <dbReference type="EMBL" id="KGQ06865.1"/>
    </source>
</evidence>
<accession>A0A0A2VL44</accession>
<protein>
    <recommendedName>
        <fullName evidence="1">NAD(P)-binding domain-containing protein</fullName>
    </recommendedName>
</protein>
<dbReference type="Gene3D" id="3.40.50.720">
    <property type="entry name" value="NAD(P)-binding Rossmann-like Domain"/>
    <property type="match status" value="1"/>
</dbReference>
<dbReference type="Proteomes" id="UP000030106">
    <property type="component" value="Unassembled WGS sequence"/>
</dbReference>
<dbReference type="AlphaFoldDB" id="A0A0A2VL44"/>
<evidence type="ECO:0000313" key="3">
    <source>
        <dbReference type="Proteomes" id="UP000030106"/>
    </source>
</evidence>
<dbReference type="eggNOG" id="ENOG502QPZ0">
    <property type="taxonomic scope" value="Eukaryota"/>
</dbReference>
<dbReference type="InterPro" id="IPR036291">
    <property type="entry name" value="NAD(P)-bd_dom_sf"/>
</dbReference>
<dbReference type="GO" id="GO:0005737">
    <property type="term" value="C:cytoplasm"/>
    <property type="evidence" value="ECO:0007669"/>
    <property type="project" value="TreeGrafter"/>
</dbReference>
<dbReference type="PANTHER" id="PTHR48079:SF6">
    <property type="entry name" value="NAD(P)-BINDING DOMAIN-CONTAINING PROTEIN-RELATED"/>
    <property type="match status" value="1"/>
</dbReference>
<proteinExistence type="predicted"/>
<dbReference type="GO" id="GO:0004029">
    <property type="term" value="F:aldehyde dehydrogenase (NAD+) activity"/>
    <property type="evidence" value="ECO:0007669"/>
    <property type="project" value="TreeGrafter"/>
</dbReference>
<evidence type="ECO:0000259" key="1">
    <source>
        <dbReference type="Pfam" id="PF13460"/>
    </source>
</evidence>
<dbReference type="InterPro" id="IPR016040">
    <property type="entry name" value="NAD(P)-bd_dom"/>
</dbReference>